<feature type="transmembrane region" description="Helical" evidence="1">
    <location>
        <begin position="341"/>
        <end position="365"/>
    </location>
</feature>
<reference evidence="3" key="1">
    <citation type="submission" date="2018-09" db="EMBL/GenBank/DDBJ databases">
        <title>Acidovorax cavernicola nov. sp. isolated from Gruta de las Maravillas (Aracena, Spain).</title>
        <authorList>
            <person name="Jurado V."/>
            <person name="Gutierrez-Patricio S."/>
            <person name="Gonzalez-Pimentel J.L."/>
            <person name="Miller A.Z."/>
            <person name="Laiz L."/>
            <person name="Saiz-Jimenez C."/>
        </authorList>
    </citation>
    <scope>NUCLEOTIDE SEQUENCE [LARGE SCALE GENOMIC DNA]</scope>
    <source>
        <strain evidence="3">1011MAR3C25</strain>
    </source>
</reference>
<keyword evidence="3" id="KW-1185">Reference proteome</keyword>
<feature type="transmembrane region" description="Helical" evidence="1">
    <location>
        <begin position="182"/>
        <end position="204"/>
    </location>
</feature>
<evidence type="ECO:0000313" key="3">
    <source>
        <dbReference type="Proteomes" id="UP000284202"/>
    </source>
</evidence>
<keyword evidence="1" id="KW-0812">Transmembrane</keyword>
<dbReference type="GO" id="GO:0005886">
    <property type="term" value="C:plasma membrane"/>
    <property type="evidence" value="ECO:0007669"/>
    <property type="project" value="TreeGrafter"/>
</dbReference>
<sequence length="439" mass="47313">MFGMIFKLSVRAVERWMPDPLLFAFILTILSAIAAIVLMGTGPVELVNYWGDSVWELLAFSMQMVLIVVSGFVLSTTPLFSRMLTQFASLATSPVKAILLVSLGALTASWLNWGLGLIVGAILARRIAARVPQVDYRLLVASAYSGWIVFHGGLSGSIPLLIATPDHFLVDTIGVIPASETIFTAFNLFIVISLFIAVPAINLLMLRGIDKPVCVDPEKLKAEDSFPVDPGNETLADKLENSWLVSLLIGGAAMFYVIYCLVTGKSGLNINTINLLFLALGIILHGTPRRFIAALNEGIKHVGAIVIQFPFYAGIMGIMSMSGLSSALSDFFIQVSNADTLPIWSFLSAGVLNLFIPSGGGQWAVQGPIMMEAALQLNADLPRVAMAVAWGDAWTNLIQPFWAVPILAIAGLKARDIMGFCMMQTFASGVLVISGLWLF</sequence>
<feature type="transmembrane region" description="Helical" evidence="1">
    <location>
        <begin position="20"/>
        <end position="42"/>
    </location>
</feature>
<dbReference type="AlphaFoldDB" id="A0A418STZ9"/>
<dbReference type="InterPro" id="IPR006160">
    <property type="entry name" value="SCFA_transpt_AtoE"/>
</dbReference>
<evidence type="ECO:0000256" key="1">
    <source>
        <dbReference type="SAM" id="Phobius"/>
    </source>
</evidence>
<dbReference type="PANTHER" id="PTHR41983">
    <property type="entry name" value="SHORT-CHAIN FATTY ACID TRANSPORTER-RELATED"/>
    <property type="match status" value="1"/>
</dbReference>
<feature type="transmembrane region" description="Helical" evidence="1">
    <location>
        <begin position="417"/>
        <end position="438"/>
    </location>
</feature>
<proteinExistence type="predicted"/>
<feature type="transmembrane region" description="Helical" evidence="1">
    <location>
        <begin position="243"/>
        <end position="262"/>
    </location>
</feature>
<dbReference type="Pfam" id="PF02667">
    <property type="entry name" value="SCFA_trans"/>
    <property type="match status" value="1"/>
</dbReference>
<gene>
    <name evidence="2" type="ORF">D3P04_12415</name>
</gene>
<protein>
    <submittedName>
        <fullName evidence="2">Short-chain fatty acid transporter</fullName>
    </submittedName>
</protein>
<feature type="transmembrane region" description="Helical" evidence="1">
    <location>
        <begin position="268"/>
        <end position="287"/>
    </location>
</feature>
<keyword evidence="1" id="KW-0472">Membrane</keyword>
<feature type="transmembrane region" description="Helical" evidence="1">
    <location>
        <begin position="136"/>
        <end position="162"/>
    </location>
</feature>
<dbReference type="EMBL" id="QZCG01000008">
    <property type="protein sequence ID" value="RJE84454.1"/>
    <property type="molecule type" value="Genomic_DNA"/>
</dbReference>
<organism evidence="2 3">
    <name type="scientific">Paracoccus onubensis</name>
    <dbReference type="NCBI Taxonomy" id="1675788"/>
    <lineage>
        <taxon>Bacteria</taxon>
        <taxon>Pseudomonadati</taxon>
        <taxon>Pseudomonadota</taxon>
        <taxon>Alphaproteobacteria</taxon>
        <taxon>Rhodobacterales</taxon>
        <taxon>Paracoccaceae</taxon>
        <taxon>Paracoccus</taxon>
    </lineage>
</organism>
<dbReference type="Proteomes" id="UP000284202">
    <property type="component" value="Unassembled WGS sequence"/>
</dbReference>
<dbReference type="RefSeq" id="WP_119749345.1">
    <property type="nucleotide sequence ID" value="NZ_QZCG01000008.1"/>
</dbReference>
<feature type="transmembrane region" description="Helical" evidence="1">
    <location>
        <begin position="97"/>
        <end position="124"/>
    </location>
</feature>
<evidence type="ECO:0000313" key="2">
    <source>
        <dbReference type="EMBL" id="RJE84454.1"/>
    </source>
</evidence>
<feature type="transmembrane region" description="Helical" evidence="1">
    <location>
        <begin position="299"/>
        <end position="321"/>
    </location>
</feature>
<name>A0A418STZ9_9RHOB</name>
<dbReference type="PANTHER" id="PTHR41983:SF2">
    <property type="entry name" value="SHORT-CHAIN FATTY ACID TRANSPORTER-RELATED"/>
    <property type="match status" value="1"/>
</dbReference>
<keyword evidence="1" id="KW-1133">Transmembrane helix</keyword>
<accession>A0A418STZ9</accession>
<dbReference type="OrthoDB" id="9342495at2"/>
<feature type="transmembrane region" description="Helical" evidence="1">
    <location>
        <begin position="54"/>
        <end position="77"/>
    </location>
</feature>
<comment type="caution">
    <text evidence="2">The sequence shown here is derived from an EMBL/GenBank/DDBJ whole genome shotgun (WGS) entry which is preliminary data.</text>
</comment>